<evidence type="ECO:0000313" key="3">
    <source>
        <dbReference type="EMBL" id="ATB38885.1"/>
    </source>
</evidence>
<dbReference type="AlphaFoldDB" id="A0A250J4K6"/>
<reference evidence="3 4" key="1">
    <citation type="submission" date="2017-06" db="EMBL/GenBank/DDBJ databases">
        <title>Sequencing and comparative analysis of myxobacterial genomes.</title>
        <authorList>
            <person name="Rupp O."/>
            <person name="Goesmann A."/>
            <person name="Sogaard-Andersen L."/>
        </authorList>
    </citation>
    <scope>NUCLEOTIDE SEQUENCE [LARGE SCALE GENOMIC DNA]</scope>
    <source>
        <strain evidence="3 4">DSM 52655</strain>
    </source>
</reference>
<dbReference type="PROSITE" id="PS50198">
    <property type="entry name" value="PPIC_PPIASE_2"/>
    <property type="match status" value="1"/>
</dbReference>
<dbReference type="PANTHER" id="PTHR47245">
    <property type="entry name" value="PEPTIDYLPROLYL ISOMERASE"/>
    <property type="match status" value="1"/>
</dbReference>
<dbReference type="Proteomes" id="UP000217257">
    <property type="component" value="Chromosome"/>
</dbReference>
<dbReference type="Gene3D" id="3.10.50.40">
    <property type="match status" value="1"/>
</dbReference>
<dbReference type="PANTHER" id="PTHR47245:SF2">
    <property type="entry name" value="PEPTIDYL-PROLYL CIS-TRANS ISOMERASE HP_0175-RELATED"/>
    <property type="match status" value="1"/>
</dbReference>
<dbReference type="PROSITE" id="PS01096">
    <property type="entry name" value="PPIC_PPIASE_1"/>
    <property type="match status" value="1"/>
</dbReference>
<dbReference type="EMBL" id="CP022098">
    <property type="protein sequence ID" value="ATB38885.1"/>
    <property type="molecule type" value="Genomic_DNA"/>
</dbReference>
<dbReference type="InterPro" id="IPR000297">
    <property type="entry name" value="PPIase_PpiC"/>
</dbReference>
<keyword evidence="1" id="KW-0697">Rotamase</keyword>
<name>A0A250J4K6_9BACT</name>
<dbReference type="InterPro" id="IPR050245">
    <property type="entry name" value="PrsA_foldase"/>
</dbReference>
<gene>
    <name evidence="3" type="ORF">CYFUS_004322</name>
</gene>
<keyword evidence="1" id="KW-0413">Isomerase</keyword>
<feature type="domain" description="PpiC" evidence="2">
    <location>
        <begin position="143"/>
        <end position="245"/>
    </location>
</feature>
<dbReference type="InterPro" id="IPR027304">
    <property type="entry name" value="Trigger_fact/SurA_dom_sf"/>
</dbReference>
<protein>
    <recommendedName>
        <fullName evidence="2">PpiC domain-containing protein</fullName>
    </recommendedName>
</protein>
<dbReference type="SUPFAM" id="SSF109998">
    <property type="entry name" value="Triger factor/SurA peptide-binding domain-like"/>
    <property type="match status" value="1"/>
</dbReference>
<proteinExistence type="predicted"/>
<dbReference type="SUPFAM" id="SSF54534">
    <property type="entry name" value="FKBP-like"/>
    <property type="match status" value="1"/>
</dbReference>
<evidence type="ECO:0000256" key="1">
    <source>
        <dbReference type="PROSITE-ProRule" id="PRU00278"/>
    </source>
</evidence>
<dbReference type="InterPro" id="IPR023058">
    <property type="entry name" value="PPIase_PpiC_CS"/>
</dbReference>
<dbReference type="Pfam" id="PF00639">
    <property type="entry name" value="Rotamase"/>
    <property type="match status" value="1"/>
</dbReference>
<dbReference type="KEGG" id="cfus:CYFUS_004322"/>
<accession>A0A250J4K6</accession>
<dbReference type="InterPro" id="IPR046357">
    <property type="entry name" value="PPIase_dom_sf"/>
</dbReference>
<dbReference type="RefSeq" id="WP_095986989.1">
    <property type="nucleotide sequence ID" value="NZ_CP022098.1"/>
</dbReference>
<dbReference type="GO" id="GO:0003755">
    <property type="term" value="F:peptidyl-prolyl cis-trans isomerase activity"/>
    <property type="evidence" value="ECO:0007669"/>
    <property type="project" value="UniProtKB-KW"/>
</dbReference>
<evidence type="ECO:0000259" key="2">
    <source>
        <dbReference type="PROSITE" id="PS50198"/>
    </source>
</evidence>
<sequence>MSRCWGALSLKKQSLESRPGCVLSALGMVFTWLALSGCGDTKVVAEVGRSKLRRADVEFFRQTWSPGARPSASEALGALVDQQLLAEEARREGLEKDEVVRARLAAVEREVLAHALREKRLAEAESEVALRERYARGREGLSRRQVHVRHLMVRLPPREGAQGLARARSRINGLYARLLGGESFEVVAREGSEDRVSAEKGGDLGLVEEGQVDASFFAEAVALKKGQLSKPFATSYGLHLVEAVEDVRVVTPGFDEVRGRLAAEARREAETRLLTELRENIAVQTYPERLEVPAVGSGSATDAGETP</sequence>
<evidence type="ECO:0000313" key="4">
    <source>
        <dbReference type="Proteomes" id="UP000217257"/>
    </source>
</evidence>
<organism evidence="3 4">
    <name type="scientific">Cystobacter fuscus</name>
    <dbReference type="NCBI Taxonomy" id="43"/>
    <lineage>
        <taxon>Bacteria</taxon>
        <taxon>Pseudomonadati</taxon>
        <taxon>Myxococcota</taxon>
        <taxon>Myxococcia</taxon>
        <taxon>Myxococcales</taxon>
        <taxon>Cystobacterineae</taxon>
        <taxon>Archangiaceae</taxon>
        <taxon>Cystobacter</taxon>
    </lineage>
</organism>